<dbReference type="OMA" id="WKEYGDQ"/>
<evidence type="ECO:0000313" key="6">
    <source>
        <dbReference type="EMBL" id="AKV74527.1"/>
    </source>
</evidence>
<dbReference type="GO" id="GO:0022857">
    <property type="term" value="F:transmembrane transporter activity"/>
    <property type="evidence" value="ECO:0007669"/>
    <property type="project" value="UniProtKB-ARBA"/>
</dbReference>
<evidence type="ECO:0000259" key="4">
    <source>
        <dbReference type="PROSITE" id="PS50893"/>
    </source>
</evidence>
<evidence type="ECO:0000313" key="15">
    <source>
        <dbReference type="Proteomes" id="UP000062475"/>
    </source>
</evidence>
<dbReference type="EMBL" id="CP012172">
    <property type="protein sequence ID" value="AKV74527.1"/>
    <property type="molecule type" value="Genomic_DNA"/>
</dbReference>
<evidence type="ECO:0000313" key="11">
    <source>
        <dbReference type="Proteomes" id="UP000029084"/>
    </source>
</evidence>
<dbReference type="GO" id="GO:0005886">
    <property type="term" value="C:plasma membrane"/>
    <property type="evidence" value="ECO:0007669"/>
    <property type="project" value="TreeGrafter"/>
</dbReference>
<dbReference type="Proteomes" id="UP000029084">
    <property type="component" value="Chromosome"/>
</dbReference>
<reference evidence="5 11" key="1">
    <citation type="journal article" date="2014" name="J. Bacteriol.">
        <title>Role of an Archaeal PitA Transporter in the Copper and Arsenic Resistance of Metallosphaera sedula, an Extreme Thermoacidophile.</title>
        <authorList>
            <person name="McCarthy S."/>
            <person name="Ai C."/>
            <person name="Wheaton G."/>
            <person name="Tevatia R."/>
            <person name="Eckrich V."/>
            <person name="Kelly R."/>
            <person name="Blum P."/>
        </authorList>
    </citation>
    <scope>NUCLEOTIDE SEQUENCE [LARGE SCALE GENOMIC DNA]</scope>
    <source>
        <strain evidence="5 11">CuR1</strain>
    </source>
</reference>
<reference evidence="13 14" key="2">
    <citation type="journal article" date="2015" name="Genome Announc.">
        <title>Complete Genome Sequences of Evolved Arsenate-Resistant Metallosphaera sedula Strains.</title>
        <authorList>
            <person name="Ai C."/>
            <person name="McCarthy S."/>
            <person name="Schackwitz W."/>
            <person name="Martin J."/>
            <person name="Lipzen A."/>
            <person name="Blum P."/>
        </authorList>
    </citation>
    <scope>NUCLEOTIDE SEQUENCE [LARGE SCALE GENOMIC DNA]</scope>
    <source>
        <strain evidence="8 14">ARS120-1</strain>
        <strain evidence="9 13">ARS120-2</strain>
        <strain evidence="6 16">ARS50-1</strain>
        <strain evidence="7 15">ARS50-2</strain>
    </source>
</reference>
<dbReference type="PROSITE" id="PS50893">
    <property type="entry name" value="ABC_TRANSPORTER_2"/>
    <property type="match status" value="1"/>
</dbReference>
<evidence type="ECO:0000313" key="12">
    <source>
        <dbReference type="Proteomes" id="UP000056255"/>
    </source>
</evidence>
<dbReference type="GO" id="GO:0098796">
    <property type="term" value="C:membrane protein complex"/>
    <property type="evidence" value="ECO:0007669"/>
    <property type="project" value="UniProtKB-ARBA"/>
</dbReference>
<dbReference type="PANTHER" id="PTHR24220:SF86">
    <property type="entry name" value="ABC TRANSPORTER ABCH.1"/>
    <property type="match status" value="1"/>
</dbReference>
<dbReference type="EMBL" id="CP012174">
    <property type="protein sequence ID" value="AKV79017.1"/>
    <property type="molecule type" value="Genomic_DNA"/>
</dbReference>
<organism evidence="5 11">
    <name type="scientific">Metallosphaera sedula</name>
    <dbReference type="NCBI Taxonomy" id="43687"/>
    <lineage>
        <taxon>Archaea</taxon>
        <taxon>Thermoproteota</taxon>
        <taxon>Thermoprotei</taxon>
        <taxon>Sulfolobales</taxon>
        <taxon>Sulfolobaceae</taxon>
        <taxon>Metallosphaera</taxon>
    </lineage>
</organism>
<dbReference type="RefSeq" id="WP_012021473.1">
    <property type="nucleotide sequence ID" value="NZ_AP019770.1"/>
</dbReference>
<dbReference type="GeneID" id="91756034"/>
<dbReference type="PATRIC" id="fig|43687.5.peg.1660"/>
<dbReference type="InterPro" id="IPR003439">
    <property type="entry name" value="ABC_transporter-like_ATP-bd"/>
</dbReference>
<dbReference type="InterPro" id="IPR003593">
    <property type="entry name" value="AAA+_ATPase"/>
</dbReference>
<dbReference type="InterPro" id="IPR015854">
    <property type="entry name" value="ABC_transpr_LolD-like"/>
</dbReference>
<dbReference type="EMBL" id="CP008822">
    <property type="protein sequence ID" value="AIM27670.1"/>
    <property type="molecule type" value="Genomic_DNA"/>
</dbReference>
<feature type="domain" description="ABC transporter" evidence="4">
    <location>
        <begin position="4"/>
        <end position="223"/>
    </location>
</feature>
<dbReference type="Proteomes" id="UP000061362">
    <property type="component" value="Chromosome"/>
</dbReference>
<evidence type="ECO:0000256" key="1">
    <source>
        <dbReference type="ARBA" id="ARBA00022448"/>
    </source>
</evidence>
<dbReference type="Proteomes" id="UP000062398">
    <property type="component" value="Chromosome"/>
</dbReference>
<dbReference type="GO" id="GO:0016887">
    <property type="term" value="F:ATP hydrolysis activity"/>
    <property type="evidence" value="ECO:0007669"/>
    <property type="project" value="InterPro"/>
</dbReference>
<dbReference type="Proteomes" id="UP000068832">
    <property type="component" value="Chromosome"/>
</dbReference>
<keyword evidence="3 6" id="KW-0067">ATP-binding</keyword>
<dbReference type="AlphaFoldDB" id="A0A088E8P3"/>
<dbReference type="GO" id="GO:0005524">
    <property type="term" value="F:ATP binding"/>
    <property type="evidence" value="ECO:0007669"/>
    <property type="project" value="UniProtKB-KW"/>
</dbReference>
<dbReference type="SUPFAM" id="SSF52540">
    <property type="entry name" value="P-loop containing nucleoside triphosphate hydrolases"/>
    <property type="match status" value="1"/>
</dbReference>
<reference evidence="10 12" key="3">
    <citation type="submission" date="2015-07" db="EMBL/GenBank/DDBJ databases">
        <title>Physiological, transcriptional responses and genome re-sequencing of acid resistant extremely thermoacidophilic Metallosphaera sedula SARC-M1.</title>
        <authorList>
            <person name="Ai C."/>
            <person name="McCarthy S."/>
            <person name="Eckrich V."/>
            <person name="Rudrappa D."/>
            <person name="Qiu G."/>
            <person name="Blum P."/>
        </authorList>
    </citation>
    <scope>NUCLEOTIDE SEQUENCE [LARGE SCALE GENOMIC DNA]</scope>
    <source>
        <strain evidence="10 12">SARC-M1</strain>
    </source>
</reference>
<dbReference type="InterPro" id="IPR017911">
    <property type="entry name" value="MacB-like_ATP-bd"/>
</dbReference>
<dbReference type="EMBL" id="CP012176">
    <property type="protein sequence ID" value="AKV83501.1"/>
    <property type="molecule type" value="Genomic_DNA"/>
</dbReference>
<dbReference type="OrthoDB" id="44250at2157"/>
<keyword evidence="2" id="KW-0547">Nucleotide-binding</keyword>
<dbReference type="CDD" id="cd03255">
    <property type="entry name" value="ABC_MJ0796_LolCDE_FtsE"/>
    <property type="match status" value="1"/>
</dbReference>
<evidence type="ECO:0000313" key="5">
    <source>
        <dbReference type="EMBL" id="AIM27670.1"/>
    </source>
</evidence>
<dbReference type="PANTHER" id="PTHR24220">
    <property type="entry name" value="IMPORT ATP-BINDING PROTEIN"/>
    <property type="match status" value="1"/>
</dbReference>
<dbReference type="Gene3D" id="3.40.50.300">
    <property type="entry name" value="P-loop containing nucleotide triphosphate hydrolases"/>
    <property type="match status" value="1"/>
</dbReference>
<evidence type="ECO:0000313" key="8">
    <source>
        <dbReference type="EMBL" id="AKV79017.1"/>
    </source>
</evidence>
<evidence type="ECO:0000313" key="13">
    <source>
        <dbReference type="Proteomes" id="UP000061362"/>
    </source>
</evidence>
<protein>
    <submittedName>
        <fullName evidence="6">ABC transporter ATP-binding protein</fullName>
    </submittedName>
    <submittedName>
        <fullName evidence="5">ABC transporter related protein</fullName>
    </submittedName>
</protein>
<gene>
    <name evidence="5" type="ORF">HA72_1530</name>
    <name evidence="6" type="ORF">MsedA_1552</name>
    <name evidence="7" type="ORF">MsedB_1554</name>
    <name evidence="8" type="ORF">MsedC_1552</name>
    <name evidence="9" type="ORF">MsedD_1553</name>
    <name evidence="10" type="ORF">MsedE_1558</name>
</gene>
<dbReference type="InterPro" id="IPR027417">
    <property type="entry name" value="P-loop_NTPase"/>
</dbReference>
<dbReference type="Proteomes" id="UP000062475">
    <property type="component" value="Chromosome"/>
</dbReference>
<evidence type="ECO:0000256" key="3">
    <source>
        <dbReference type="ARBA" id="ARBA00022840"/>
    </source>
</evidence>
<evidence type="ECO:0000313" key="16">
    <source>
        <dbReference type="Proteomes" id="UP000068832"/>
    </source>
</evidence>
<dbReference type="SMART" id="SM00382">
    <property type="entry name" value="AAA"/>
    <property type="match status" value="1"/>
</dbReference>
<dbReference type="Pfam" id="PF00005">
    <property type="entry name" value="ABC_tran"/>
    <property type="match status" value="1"/>
</dbReference>
<dbReference type="FunFam" id="3.40.50.300:FF:000032">
    <property type="entry name" value="Export ABC transporter ATP-binding protein"/>
    <property type="match status" value="1"/>
</dbReference>
<sequence length="224" mass="24664">MEVIKLENVSKIYGTKVKVTALKDINLSIEEGEFVAIVGPSGSGKTTMLTIMGTLARPTTGKVYIYGHDTTSLNDDELSKIRNTYIGFVFQNYNLIDRMTALENVELPLVARNLPKKERREIALDILSKLGLGELAYKKPTELSGGQQQRVSIARALAQSPKIILADEPTANLDSKSGEAVLKTFQQANREFKTTVVIITHDPDVAAIAGRKVHIRDGQIEKIE</sequence>
<dbReference type="PROSITE" id="PS00211">
    <property type="entry name" value="ABC_TRANSPORTER_1"/>
    <property type="match status" value="1"/>
</dbReference>
<evidence type="ECO:0000313" key="10">
    <source>
        <dbReference type="EMBL" id="AKV83501.1"/>
    </source>
</evidence>
<evidence type="ECO:0000313" key="9">
    <source>
        <dbReference type="EMBL" id="AKV81262.1"/>
    </source>
</evidence>
<accession>A0A088E8P3</accession>
<evidence type="ECO:0000313" key="14">
    <source>
        <dbReference type="Proteomes" id="UP000062398"/>
    </source>
</evidence>
<evidence type="ECO:0000313" key="7">
    <source>
        <dbReference type="EMBL" id="AKV76766.1"/>
    </source>
</evidence>
<keyword evidence="1" id="KW-0813">Transport</keyword>
<dbReference type="Proteomes" id="UP000056255">
    <property type="component" value="Chromosome"/>
</dbReference>
<dbReference type="InterPro" id="IPR017871">
    <property type="entry name" value="ABC_transporter-like_CS"/>
</dbReference>
<dbReference type="EMBL" id="CP012173">
    <property type="protein sequence ID" value="AKV76766.1"/>
    <property type="molecule type" value="Genomic_DNA"/>
</dbReference>
<evidence type="ECO:0000256" key="2">
    <source>
        <dbReference type="ARBA" id="ARBA00022741"/>
    </source>
</evidence>
<name>A0A088E8P3_9CREN</name>
<proteinExistence type="predicted"/>
<dbReference type="EMBL" id="CP012175">
    <property type="protein sequence ID" value="AKV81262.1"/>
    <property type="molecule type" value="Genomic_DNA"/>
</dbReference>